<feature type="transmembrane region" description="Helical" evidence="11">
    <location>
        <begin position="343"/>
        <end position="362"/>
    </location>
</feature>
<evidence type="ECO:0000256" key="11">
    <source>
        <dbReference type="RuleBase" id="RU363112"/>
    </source>
</evidence>
<gene>
    <name evidence="12" type="ORF">PV328_001766</name>
</gene>
<dbReference type="GO" id="GO:0031501">
    <property type="term" value="C:mannosyltransferase complex"/>
    <property type="evidence" value="ECO:0007669"/>
    <property type="project" value="TreeGrafter"/>
</dbReference>
<evidence type="ECO:0000256" key="3">
    <source>
        <dbReference type="ARBA" id="ARBA00008698"/>
    </source>
</evidence>
<feature type="transmembrane region" description="Helical" evidence="11">
    <location>
        <begin position="241"/>
        <end position="262"/>
    </location>
</feature>
<reference evidence="12" key="2">
    <citation type="submission" date="2023-03" db="EMBL/GenBank/DDBJ databases">
        <authorList>
            <person name="Inwood S.N."/>
            <person name="Skelly J.G."/>
            <person name="Guhlin J."/>
            <person name="Harrop T.W.R."/>
            <person name="Goldson S.G."/>
            <person name="Dearden P.K."/>
        </authorList>
    </citation>
    <scope>NUCLEOTIDE SEQUENCE</scope>
    <source>
        <strain evidence="12">Irish</strain>
        <tissue evidence="12">Whole body</tissue>
    </source>
</reference>
<sequence length="495" mass="58182">MYEPRRKVFWFSILSRLFVILLQLIFNALSPDHNADAFISPINSNENNSSYDNLVNILFGGLTRWDAQYFIHIARYGYTYENTLAFFPLYPMSVRCIGRILKRILFNLNDQSVIIIAAVLINFICFVKSAVIFYDLSRKVLGDKTTAYKAAILYCISPASIFFTATYSESMFAYLTFYSMMAAIKNSRFVCLPIGLSGIVRSNGLVNTAYPLYIWLQDLLFFSLPKVIFEYRNRAARAGVFSEILNIFAGILWIFNTILLSVTPFVLLQTYNYIIFCTERTNTTVIPAHVINYGTENNLIMPGSSIKSSWCTDTIPIAYSYIQQKYWNVGFLKYYEIKQIPNFFLALPIIYIMLRCIIEYFIENKYQLYRLKFLRTKKYEKITRLKRYPVQMFPFIIHGLFLTIFCILFVHIQVSTRLLGSASPLLYWFCATILSHRIKNNDRESYEDRDNMFSRWRIFLMSQKEYTKRDKLILIYFLGYTIIGTFMYSNFLPWT</sequence>
<evidence type="ECO:0000256" key="6">
    <source>
        <dbReference type="ARBA" id="ARBA00022679"/>
    </source>
</evidence>
<organism evidence="12 13">
    <name type="scientific">Microctonus aethiopoides</name>
    <dbReference type="NCBI Taxonomy" id="144406"/>
    <lineage>
        <taxon>Eukaryota</taxon>
        <taxon>Metazoa</taxon>
        <taxon>Ecdysozoa</taxon>
        <taxon>Arthropoda</taxon>
        <taxon>Hexapoda</taxon>
        <taxon>Insecta</taxon>
        <taxon>Pterygota</taxon>
        <taxon>Neoptera</taxon>
        <taxon>Endopterygota</taxon>
        <taxon>Hymenoptera</taxon>
        <taxon>Apocrita</taxon>
        <taxon>Ichneumonoidea</taxon>
        <taxon>Braconidae</taxon>
        <taxon>Euphorinae</taxon>
        <taxon>Microctonus</taxon>
    </lineage>
</organism>
<evidence type="ECO:0000256" key="7">
    <source>
        <dbReference type="ARBA" id="ARBA00022692"/>
    </source>
</evidence>
<keyword evidence="8 11" id="KW-0256">Endoplasmic reticulum</keyword>
<evidence type="ECO:0000256" key="4">
    <source>
        <dbReference type="ARBA" id="ARBA00022502"/>
    </source>
</evidence>
<evidence type="ECO:0000256" key="8">
    <source>
        <dbReference type="ARBA" id="ARBA00022824"/>
    </source>
</evidence>
<feature type="transmembrane region" description="Helical" evidence="11">
    <location>
        <begin position="392"/>
        <end position="412"/>
    </location>
</feature>
<comment type="similarity">
    <text evidence="3 11">Belongs to the PIGV family.</text>
</comment>
<dbReference type="GO" id="GO:0000009">
    <property type="term" value="F:alpha-1,6-mannosyltransferase activity"/>
    <property type="evidence" value="ECO:0007669"/>
    <property type="project" value="InterPro"/>
</dbReference>
<dbReference type="PANTHER" id="PTHR12468:SF2">
    <property type="entry name" value="GPI MANNOSYLTRANSFERASE 2"/>
    <property type="match status" value="1"/>
</dbReference>
<evidence type="ECO:0000256" key="10">
    <source>
        <dbReference type="ARBA" id="ARBA00023136"/>
    </source>
</evidence>
<evidence type="ECO:0000256" key="2">
    <source>
        <dbReference type="ARBA" id="ARBA00004687"/>
    </source>
</evidence>
<keyword evidence="10 11" id="KW-0472">Membrane</keyword>
<keyword evidence="13" id="KW-1185">Reference proteome</keyword>
<dbReference type="Pfam" id="PF04188">
    <property type="entry name" value="Mannosyl_trans2"/>
    <property type="match status" value="1"/>
</dbReference>
<dbReference type="PANTHER" id="PTHR12468">
    <property type="entry name" value="GPI MANNOSYLTRANSFERASE 2"/>
    <property type="match status" value="1"/>
</dbReference>
<proteinExistence type="inferred from homology"/>
<accession>A0AA39FY94</accession>
<keyword evidence="7 11" id="KW-0812">Transmembrane</keyword>
<feature type="transmembrane region" description="Helical" evidence="11">
    <location>
        <begin position="113"/>
        <end position="134"/>
    </location>
</feature>
<evidence type="ECO:0000256" key="9">
    <source>
        <dbReference type="ARBA" id="ARBA00022989"/>
    </source>
</evidence>
<keyword evidence="9 11" id="KW-1133">Transmembrane helix</keyword>
<comment type="pathway">
    <text evidence="2 11">Glycolipid biosynthesis; glycosylphosphatidylinositol-anchor biosynthesis.</text>
</comment>
<dbReference type="Proteomes" id="UP001168990">
    <property type="component" value="Unassembled WGS sequence"/>
</dbReference>
<name>A0AA39FY94_9HYME</name>
<comment type="subcellular location">
    <subcellularLocation>
        <location evidence="1 11">Endoplasmic reticulum membrane</location>
        <topology evidence="1 11">Multi-pass membrane protein</topology>
    </subcellularLocation>
</comment>
<comment type="function">
    <text evidence="11">Mannosyltransferase involved in glycosylphosphatidylinositol-anchor biosynthesis.</text>
</comment>
<evidence type="ECO:0000313" key="12">
    <source>
        <dbReference type="EMBL" id="KAK0177751.1"/>
    </source>
</evidence>
<evidence type="ECO:0000256" key="1">
    <source>
        <dbReference type="ARBA" id="ARBA00004477"/>
    </source>
</evidence>
<comment type="caution">
    <text evidence="12">The sequence shown here is derived from an EMBL/GenBank/DDBJ whole genome shotgun (WGS) entry which is preliminary data.</text>
</comment>
<reference evidence="12" key="1">
    <citation type="journal article" date="2023" name="bioRxiv">
        <title>Scaffold-level genome assemblies of two parasitoid biocontrol wasps reveal the parthenogenesis mechanism and an associated novel virus.</title>
        <authorList>
            <person name="Inwood S."/>
            <person name="Skelly J."/>
            <person name="Guhlin J."/>
            <person name="Harrop T."/>
            <person name="Goldson S."/>
            <person name="Dearden P."/>
        </authorList>
    </citation>
    <scope>NUCLEOTIDE SEQUENCE</scope>
    <source>
        <strain evidence="12">Irish</strain>
        <tissue evidence="12">Whole body</tissue>
    </source>
</reference>
<evidence type="ECO:0000313" key="13">
    <source>
        <dbReference type="Proteomes" id="UP001168990"/>
    </source>
</evidence>
<dbReference type="GO" id="GO:0005789">
    <property type="term" value="C:endoplasmic reticulum membrane"/>
    <property type="evidence" value="ECO:0007669"/>
    <property type="project" value="UniProtKB-SubCell"/>
</dbReference>
<dbReference type="GO" id="GO:0006506">
    <property type="term" value="P:GPI anchor biosynthetic process"/>
    <property type="evidence" value="ECO:0007669"/>
    <property type="project" value="UniProtKB-KW"/>
</dbReference>
<feature type="transmembrane region" description="Helical" evidence="11">
    <location>
        <begin position="146"/>
        <end position="168"/>
    </location>
</feature>
<keyword evidence="5 11" id="KW-0328">Glycosyltransferase</keyword>
<feature type="transmembrane region" description="Helical" evidence="11">
    <location>
        <begin position="472"/>
        <end position="491"/>
    </location>
</feature>
<dbReference type="EC" id="2.4.1.-" evidence="11"/>
<feature type="transmembrane region" description="Helical" evidence="11">
    <location>
        <begin position="7"/>
        <end position="26"/>
    </location>
</feature>
<dbReference type="GO" id="GO:0004376">
    <property type="term" value="F:GPI mannosyltransferase activity"/>
    <property type="evidence" value="ECO:0007669"/>
    <property type="project" value="InterPro"/>
</dbReference>
<evidence type="ECO:0000256" key="5">
    <source>
        <dbReference type="ARBA" id="ARBA00022676"/>
    </source>
</evidence>
<keyword evidence="4 11" id="KW-0337">GPI-anchor biosynthesis</keyword>
<keyword evidence="6 11" id="KW-0808">Transferase</keyword>
<feature type="transmembrane region" description="Helical" evidence="11">
    <location>
        <begin position="418"/>
        <end position="435"/>
    </location>
</feature>
<dbReference type="InterPro" id="IPR007315">
    <property type="entry name" value="PIG-V/Gpi18"/>
</dbReference>
<protein>
    <recommendedName>
        <fullName evidence="11">GPI mannosyltransferase 2</fullName>
        <ecNumber evidence="11">2.4.1.-</ecNumber>
    </recommendedName>
</protein>
<dbReference type="EMBL" id="JAQQBS010000001">
    <property type="protein sequence ID" value="KAK0177751.1"/>
    <property type="molecule type" value="Genomic_DNA"/>
</dbReference>
<dbReference type="AlphaFoldDB" id="A0AA39FY94"/>